<evidence type="ECO:0000313" key="5">
    <source>
        <dbReference type="Proteomes" id="UP001500840"/>
    </source>
</evidence>
<evidence type="ECO:0000256" key="1">
    <source>
        <dbReference type="ARBA" id="ARBA00022603"/>
    </source>
</evidence>
<dbReference type="GO" id="GO:0008168">
    <property type="term" value="F:methyltransferase activity"/>
    <property type="evidence" value="ECO:0007669"/>
    <property type="project" value="UniProtKB-KW"/>
</dbReference>
<keyword evidence="2" id="KW-0808">Transferase</keyword>
<dbReference type="Gene3D" id="3.40.50.150">
    <property type="entry name" value="Vaccinia Virus protein VP39"/>
    <property type="match status" value="1"/>
</dbReference>
<organism evidence="4 5">
    <name type="scientific">Novipirellula rosea</name>
    <dbReference type="NCBI Taxonomy" id="1031540"/>
    <lineage>
        <taxon>Bacteria</taxon>
        <taxon>Pseudomonadati</taxon>
        <taxon>Planctomycetota</taxon>
        <taxon>Planctomycetia</taxon>
        <taxon>Pirellulales</taxon>
        <taxon>Pirellulaceae</taxon>
        <taxon>Novipirellula</taxon>
    </lineage>
</organism>
<name>A0ABP8MG77_9BACT</name>
<reference evidence="5" key="1">
    <citation type="journal article" date="2019" name="Int. J. Syst. Evol. Microbiol.">
        <title>The Global Catalogue of Microorganisms (GCM) 10K type strain sequencing project: providing services to taxonomists for standard genome sequencing and annotation.</title>
        <authorList>
            <consortium name="The Broad Institute Genomics Platform"/>
            <consortium name="The Broad Institute Genome Sequencing Center for Infectious Disease"/>
            <person name="Wu L."/>
            <person name="Ma J."/>
        </authorList>
    </citation>
    <scope>NUCLEOTIDE SEQUENCE [LARGE SCALE GENOMIC DNA]</scope>
    <source>
        <strain evidence="5">JCM 17759</strain>
    </source>
</reference>
<comment type="caution">
    <text evidence="4">The sequence shown here is derived from an EMBL/GenBank/DDBJ whole genome shotgun (WGS) entry which is preliminary data.</text>
</comment>
<dbReference type="Pfam" id="PF13489">
    <property type="entry name" value="Methyltransf_23"/>
    <property type="match status" value="1"/>
</dbReference>
<keyword evidence="1 4" id="KW-0489">Methyltransferase</keyword>
<dbReference type="EMBL" id="BAABGA010000018">
    <property type="protein sequence ID" value="GAA4450167.1"/>
    <property type="molecule type" value="Genomic_DNA"/>
</dbReference>
<evidence type="ECO:0000313" key="4">
    <source>
        <dbReference type="EMBL" id="GAA4450167.1"/>
    </source>
</evidence>
<proteinExistence type="predicted"/>
<dbReference type="CDD" id="cd02440">
    <property type="entry name" value="AdoMet_MTases"/>
    <property type="match status" value="1"/>
</dbReference>
<gene>
    <name evidence="4" type="ORF">GCM10023156_15970</name>
</gene>
<dbReference type="Proteomes" id="UP001500840">
    <property type="component" value="Unassembled WGS sequence"/>
</dbReference>
<keyword evidence="3" id="KW-0949">S-adenosyl-L-methionine</keyword>
<evidence type="ECO:0000256" key="2">
    <source>
        <dbReference type="ARBA" id="ARBA00022679"/>
    </source>
</evidence>
<sequence>MTSTSAAQEHERPRFTFGENWRSFLERLDDKRVTEAEQSLQQMLGNSSLAGKRFLDIGSGSGLFSLAAHNLGADVVSIDYDHDSVGCTQELKRRFAPHASNWQIDQGSVLDQARIESLGTFDIVYSWGVLHHTGEMDRAIEIAANATQPGGQLFLAIYNDQGGASRRWLKIKQTYNRLPKPLRPLWVLAIASWYECKFALARLARLQNPSPLKDWRAKREDRGMSAWHDWVDWVGGLPFEVAKPERIIMPLRQHGFVLNQLKTVGNGWGCNEYVFERLETNK</sequence>
<protein>
    <submittedName>
        <fullName evidence="4">Class I SAM-dependent methyltransferase</fullName>
    </submittedName>
</protein>
<dbReference type="InterPro" id="IPR029063">
    <property type="entry name" value="SAM-dependent_MTases_sf"/>
</dbReference>
<dbReference type="SUPFAM" id="SSF53335">
    <property type="entry name" value="S-adenosyl-L-methionine-dependent methyltransferases"/>
    <property type="match status" value="1"/>
</dbReference>
<dbReference type="GO" id="GO:0032259">
    <property type="term" value="P:methylation"/>
    <property type="evidence" value="ECO:0007669"/>
    <property type="project" value="UniProtKB-KW"/>
</dbReference>
<accession>A0ABP8MG77</accession>
<evidence type="ECO:0000256" key="3">
    <source>
        <dbReference type="ARBA" id="ARBA00022691"/>
    </source>
</evidence>
<dbReference type="RefSeq" id="WP_345320949.1">
    <property type="nucleotide sequence ID" value="NZ_BAABGA010000018.1"/>
</dbReference>
<dbReference type="PANTHER" id="PTHR43464:SF19">
    <property type="entry name" value="UBIQUINONE BIOSYNTHESIS O-METHYLTRANSFERASE, MITOCHONDRIAL"/>
    <property type="match status" value="1"/>
</dbReference>
<keyword evidence="5" id="KW-1185">Reference proteome</keyword>
<dbReference type="PANTHER" id="PTHR43464">
    <property type="entry name" value="METHYLTRANSFERASE"/>
    <property type="match status" value="1"/>
</dbReference>